<gene>
    <name evidence="1" type="ordered locus">SVEN_7208</name>
</gene>
<protein>
    <submittedName>
        <fullName evidence="1">Uncharacterized protein</fullName>
    </submittedName>
</protein>
<evidence type="ECO:0000313" key="1">
    <source>
        <dbReference type="EMBL" id="CCA60494.1"/>
    </source>
</evidence>
<dbReference type="GeneID" id="51867721"/>
<dbReference type="KEGG" id="sve:SVEN_7208"/>
<dbReference type="RefSeq" id="WP_015038389.1">
    <property type="nucleotide sequence ID" value="NC_018750.1"/>
</dbReference>
<reference evidence="1 2" key="1">
    <citation type="journal article" date="2011" name="BMC Genomics">
        <title>Genome-wide analysis of the role of GlnR in Streptomyces venezuelae provides new insights into global nitrogen regulation in actinomycetes.</title>
        <authorList>
            <person name="Pullan S.T."/>
            <person name="Bibb M.J."/>
            <person name="Merrick M."/>
        </authorList>
    </citation>
    <scope>NUCLEOTIDE SEQUENCE [LARGE SCALE GENOMIC DNA]</scope>
    <source>
        <strain evidence="1">ATCC 10712</strain>
    </source>
</reference>
<dbReference type="OrthoDB" id="4332092at2"/>
<proteinExistence type="predicted"/>
<keyword evidence="2" id="KW-1185">Reference proteome</keyword>
<dbReference type="PATRIC" id="fig|953739.5.peg.2436"/>
<dbReference type="EMBL" id="FR845719">
    <property type="protein sequence ID" value="CCA60494.1"/>
    <property type="molecule type" value="Genomic_DNA"/>
</dbReference>
<dbReference type="AlphaFoldDB" id="F2RLW4"/>
<accession>F2RLW4</accession>
<dbReference type="HOGENOM" id="CLU_2756313_0_0_11"/>
<sequence>MPTTITCHFPITVRITGTPSPAALERLGEVVEQALAARLSFARARIAAAGFTEIVPADAADAAGTARAAP</sequence>
<dbReference type="STRING" id="953739.SVEN_7208"/>
<organism evidence="1 2">
    <name type="scientific">Streptomyces venezuelae (strain ATCC 10712 / CBS 650.69 / DSM 40230 / JCM 4526 / NBRC 13096 / PD 04745)</name>
    <dbReference type="NCBI Taxonomy" id="953739"/>
    <lineage>
        <taxon>Bacteria</taxon>
        <taxon>Bacillati</taxon>
        <taxon>Actinomycetota</taxon>
        <taxon>Actinomycetes</taxon>
        <taxon>Kitasatosporales</taxon>
        <taxon>Streptomycetaceae</taxon>
        <taxon>Streptomyces</taxon>
    </lineage>
</organism>
<dbReference type="Proteomes" id="UP000006854">
    <property type="component" value="Chromosome"/>
</dbReference>
<evidence type="ECO:0000313" key="2">
    <source>
        <dbReference type="Proteomes" id="UP000006854"/>
    </source>
</evidence>
<name>F2RLW4_STRVP</name>